<reference evidence="2" key="1">
    <citation type="submission" date="2021-06" db="EMBL/GenBank/DDBJ databases">
        <authorList>
            <person name="Hodson N. C."/>
            <person name="Mongue J. A."/>
            <person name="Jaron S. K."/>
        </authorList>
    </citation>
    <scope>NUCLEOTIDE SEQUENCE</scope>
</reference>
<keyword evidence="1" id="KW-0732">Signal</keyword>
<evidence type="ECO:0008006" key="4">
    <source>
        <dbReference type="Google" id="ProtNLM"/>
    </source>
</evidence>
<evidence type="ECO:0000256" key="1">
    <source>
        <dbReference type="SAM" id="SignalP"/>
    </source>
</evidence>
<comment type="caution">
    <text evidence="2">The sequence shown here is derived from an EMBL/GenBank/DDBJ whole genome shotgun (WGS) entry which is preliminary data.</text>
</comment>
<evidence type="ECO:0000313" key="3">
    <source>
        <dbReference type="Proteomes" id="UP000708208"/>
    </source>
</evidence>
<dbReference type="AlphaFoldDB" id="A0A8J2JQ99"/>
<gene>
    <name evidence="2" type="ORF">AFUS01_LOCUS14060</name>
</gene>
<dbReference type="Proteomes" id="UP000708208">
    <property type="component" value="Unassembled WGS sequence"/>
</dbReference>
<name>A0A8J2JQ99_9HEXA</name>
<sequence length="155" mass="17613">MKKLLNLFPFVALLVQVLDSKLQIDVSVRLAEGLCEIAKKSVESKTVGGDLKQTAKPQEEDECFIWRWVRCDHNAKEKPCSTWEKRACENGGNDGSNGTDKGFCDIYQCGWTIDELHEHWGYNPWIFHDVPRDKPPNNEIIETGSTLDFPKSISS</sequence>
<accession>A0A8J2JQ99</accession>
<keyword evidence="3" id="KW-1185">Reference proteome</keyword>
<dbReference type="EMBL" id="CAJVCH010117256">
    <property type="protein sequence ID" value="CAG7725077.1"/>
    <property type="molecule type" value="Genomic_DNA"/>
</dbReference>
<feature type="chain" id="PRO_5035228708" description="Secreted protein" evidence="1">
    <location>
        <begin position="21"/>
        <end position="155"/>
    </location>
</feature>
<evidence type="ECO:0000313" key="2">
    <source>
        <dbReference type="EMBL" id="CAG7725077.1"/>
    </source>
</evidence>
<protein>
    <recommendedName>
        <fullName evidence="4">Secreted protein</fullName>
    </recommendedName>
</protein>
<organism evidence="2 3">
    <name type="scientific">Allacma fusca</name>
    <dbReference type="NCBI Taxonomy" id="39272"/>
    <lineage>
        <taxon>Eukaryota</taxon>
        <taxon>Metazoa</taxon>
        <taxon>Ecdysozoa</taxon>
        <taxon>Arthropoda</taxon>
        <taxon>Hexapoda</taxon>
        <taxon>Collembola</taxon>
        <taxon>Symphypleona</taxon>
        <taxon>Sminthuridae</taxon>
        <taxon>Allacma</taxon>
    </lineage>
</organism>
<proteinExistence type="predicted"/>
<feature type="signal peptide" evidence="1">
    <location>
        <begin position="1"/>
        <end position="20"/>
    </location>
</feature>